<dbReference type="EMBL" id="LNUW01000007">
    <property type="protein sequence ID" value="KXG87281.1"/>
    <property type="molecule type" value="Genomic_DNA"/>
</dbReference>
<name>A0A135P780_9HYPH</name>
<keyword evidence="3" id="KW-1185">Reference proteome</keyword>
<accession>A0A135P780</accession>
<organism evidence="2 3">
    <name type="scientific">Agrobacterium bohemicum</name>
    <dbReference type="NCBI Taxonomy" id="2052828"/>
    <lineage>
        <taxon>Bacteria</taxon>
        <taxon>Pseudomonadati</taxon>
        <taxon>Pseudomonadota</taxon>
        <taxon>Alphaproteobacteria</taxon>
        <taxon>Hyphomicrobiales</taxon>
        <taxon>Rhizobiaceae</taxon>
        <taxon>Rhizobium/Agrobacterium group</taxon>
        <taxon>Agrobacterium</taxon>
    </lineage>
</organism>
<evidence type="ECO:0000313" key="2">
    <source>
        <dbReference type="EMBL" id="KXG87281.1"/>
    </source>
</evidence>
<gene>
    <name evidence="2" type="ORF">ATO67_19935</name>
</gene>
<feature type="region of interest" description="Disordered" evidence="1">
    <location>
        <begin position="1"/>
        <end position="20"/>
    </location>
</feature>
<proteinExistence type="predicted"/>
<dbReference type="Proteomes" id="UP000070498">
    <property type="component" value="Unassembled WGS sequence"/>
</dbReference>
<evidence type="ECO:0000313" key="3">
    <source>
        <dbReference type="Proteomes" id="UP000070498"/>
    </source>
</evidence>
<reference evidence="2 3" key="1">
    <citation type="submission" date="2015-11" db="EMBL/GenBank/DDBJ databases">
        <title>Draft genome sequence of Agrobacterium sp. R89-1.</title>
        <authorList>
            <person name="Zahradnik J."/>
            <person name="Kyslikova E."/>
            <person name="Palyzova A."/>
            <person name="Kyslik P."/>
        </authorList>
    </citation>
    <scope>NUCLEOTIDE SEQUENCE [LARGE SCALE GENOMIC DNA]</scope>
    <source>
        <strain evidence="2 3">R89-1</strain>
    </source>
</reference>
<protein>
    <submittedName>
        <fullName evidence="2">Uncharacterized protein</fullName>
    </submittedName>
</protein>
<comment type="caution">
    <text evidence="2">The sequence shown here is derived from an EMBL/GenBank/DDBJ whole genome shotgun (WGS) entry which is preliminary data.</text>
</comment>
<feature type="compositionally biased region" description="Basic residues" evidence="1">
    <location>
        <begin position="1"/>
        <end position="18"/>
    </location>
</feature>
<dbReference type="STRING" id="2052828.ATO67_19935"/>
<dbReference type="AlphaFoldDB" id="A0A135P780"/>
<sequence>MNCKIVTHRKPGNHRRAKREYAGRGRSGLVIDHALHIEYDGPSFLVGWESPRGGAAINLRTLNLAKQTAADAGPSAVSIARRGMFHI</sequence>
<evidence type="ECO:0000256" key="1">
    <source>
        <dbReference type="SAM" id="MobiDB-lite"/>
    </source>
</evidence>